<dbReference type="Proteomes" id="UP001162131">
    <property type="component" value="Unassembled WGS sequence"/>
</dbReference>
<protein>
    <recommendedName>
        <fullName evidence="3">Homing endonuclease LAGLIDADG domain-containing protein</fullName>
    </recommendedName>
</protein>
<accession>A0AAU9K674</accession>
<gene>
    <name evidence="1" type="ORF">BSTOLATCC_MIC48273</name>
</gene>
<dbReference type="AlphaFoldDB" id="A0AAU9K674"/>
<dbReference type="Gene3D" id="1.10.238.10">
    <property type="entry name" value="EF-hand"/>
    <property type="match status" value="1"/>
</dbReference>
<comment type="caution">
    <text evidence="1">The sequence shown here is derived from an EMBL/GenBank/DDBJ whole genome shotgun (WGS) entry which is preliminary data.</text>
</comment>
<proteinExistence type="predicted"/>
<name>A0AAU9K674_9CILI</name>
<dbReference type="EMBL" id="CAJZBQ010000047">
    <property type="protein sequence ID" value="CAG9329453.1"/>
    <property type="molecule type" value="Genomic_DNA"/>
</dbReference>
<reference evidence="1" key="1">
    <citation type="submission" date="2021-09" db="EMBL/GenBank/DDBJ databases">
        <authorList>
            <consortium name="AG Swart"/>
            <person name="Singh M."/>
            <person name="Singh A."/>
            <person name="Seah K."/>
            <person name="Emmerich C."/>
        </authorList>
    </citation>
    <scope>NUCLEOTIDE SEQUENCE</scope>
    <source>
        <strain evidence="1">ATCC30299</strain>
    </source>
</reference>
<sequence length="228" mass="26440">MGCLESREIIILEEKFVSLMEASLNYASHDCKIIDYYHRKYSYKEEINYEQWLEIVHKLGLNVENTRECPRAKDLYESLKNPNGTYNFRKMAELGILLSSGNSIEKARLLFQLFDPLDEKILSAATINQLIDEILEICVGKTTILALNVNSKISQNSVVKYVNILKKNAKKFKPQIINKFIGSDAKNKYEFISLSNFESRIKKSNLENFLTTQGIRQFIFEEKMKSQS</sequence>
<evidence type="ECO:0000313" key="2">
    <source>
        <dbReference type="Proteomes" id="UP001162131"/>
    </source>
</evidence>
<evidence type="ECO:0000313" key="1">
    <source>
        <dbReference type="EMBL" id="CAG9329453.1"/>
    </source>
</evidence>
<keyword evidence="2" id="KW-1185">Reference proteome</keyword>
<organism evidence="1 2">
    <name type="scientific">Blepharisma stoltei</name>
    <dbReference type="NCBI Taxonomy" id="1481888"/>
    <lineage>
        <taxon>Eukaryota</taxon>
        <taxon>Sar</taxon>
        <taxon>Alveolata</taxon>
        <taxon>Ciliophora</taxon>
        <taxon>Postciliodesmatophora</taxon>
        <taxon>Heterotrichea</taxon>
        <taxon>Heterotrichida</taxon>
        <taxon>Blepharismidae</taxon>
        <taxon>Blepharisma</taxon>
    </lineage>
</organism>
<evidence type="ECO:0008006" key="3">
    <source>
        <dbReference type="Google" id="ProtNLM"/>
    </source>
</evidence>